<proteinExistence type="inferred from homology"/>
<dbReference type="OrthoDB" id="7824289at2"/>
<evidence type="ECO:0000313" key="9">
    <source>
        <dbReference type="EMBL" id="SDG53125.1"/>
    </source>
</evidence>
<reference evidence="9 10" key="1">
    <citation type="submission" date="2016-10" db="EMBL/GenBank/DDBJ databases">
        <authorList>
            <person name="de Groot N.N."/>
        </authorList>
    </citation>
    <scope>NUCLEOTIDE SEQUENCE [LARGE SCALE GENOMIC DNA]</scope>
    <source>
        <strain evidence="9 10">CGMCC 1.10267</strain>
    </source>
</reference>
<keyword evidence="7" id="KW-0813">Transport</keyword>
<feature type="domain" description="TRAP C4-dicarboxylate transport system permease DctM subunit" evidence="8">
    <location>
        <begin position="7"/>
        <end position="414"/>
    </location>
</feature>
<feature type="transmembrane region" description="Helical" evidence="7">
    <location>
        <begin position="269"/>
        <end position="290"/>
    </location>
</feature>
<feature type="transmembrane region" description="Helical" evidence="7">
    <location>
        <begin position="394"/>
        <end position="418"/>
    </location>
</feature>
<feature type="transmembrane region" description="Helical" evidence="7">
    <location>
        <begin position="212"/>
        <end position="232"/>
    </location>
</feature>
<evidence type="ECO:0000256" key="4">
    <source>
        <dbReference type="ARBA" id="ARBA00022692"/>
    </source>
</evidence>
<comment type="similarity">
    <text evidence="7">Belongs to the TRAP transporter large permease family.</text>
</comment>
<organism evidence="9 10">
    <name type="scientific">Pelagibacterium luteolum</name>
    <dbReference type="NCBI Taxonomy" id="440168"/>
    <lineage>
        <taxon>Bacteria</taxon>
        <taxon>Pseudomonadati</taxon>
        <taxon>Pseudomonadota</taxon>
        <taxon>Alphaproteobacteria</taxon>
        <taxon>Hyphomicrobiales</taxon>
        <taxon>Devosiaceae</taxon>
        <taxon>Pelagibacterium</taxon>
    </lineage>
</organism>
<feature type="transmembrane region" description="Helical" evidence="7">
    <location>
        <begin position="168"/>
        <end position="191"/>
    </location>
</feature>
<feature type="transmembrane region" description="Helical" evidence="7">
    <location>
        <begin position="52"/>
        <end position="71"/>
    </location>
</feature>
<keyword evidence="5 7" id="KW-1133">Transmembrane helix</keyword>
<accession>A0A1G7UZS5</accession>
<dbReference type="NCBIfam" id="TIGR00786">
    <property type="entry name" value="dctM"/>
    <property type="match status" value="1"/>
</dbReference>
<dbReference type="AlphaFoldDB" id="A0A1G7UZS5"/>
<comment type="subcellular location">
    <subcellularLocation>
        <location evidence="1 7">Cell inner membrane</location>
        <topology evidence="1 7">Multi-pass membrane protein</topology>
    </subcellularLocation>
</comment>
<dbReference type="STRING" id="440168.SAMN04487974_103395"/>
<evidence type="ECO:0000256" key="6">
    <source>
        <dbReference type="ARBA" id="ARBA00023136"/>
    </source>
</evidence>
<dbReference type="RefSeq" id="WP_090594653.1">
    <property type="nucleotide sequence ID" value="NZ_FNCS01000003.1"/>
</dbReference>
<keyword evidence="3 7" id="KW-0997">Cell inner membrane</keyword>
<evidence type="ECO:0000256" key="5">
    <source>
        <dbReference type="ARBA" id="ARBA00022989"/>
    </source>
</evidence>
<evidence type="ECO:0000256" key="1">
    <source>
        <dbReference type="ARBA" id="ARBA00004429"/>
    </source>
</evidence>
<comment type="function">
    <text evidence="7">Part of the tripartite ATP-independent periplasmic (TRAP) transport system.</text>
</comment>
<dbReference type="PANTHER" id="PTHR33362">
    <property type="entry name" value="SIALIC ACID TRAP TRANSPORTER PERMEASE PROTEIN SIAT-RELATED"/>
    <property type="match status" value="1"/>
</dbReference>
<keyword evidence="6 7" id="KW-0472">Membrane</keyword>
<comment type="subunit">
    <text evidence="7">The complex comprises the extracytoplasmic solute receptor protein and the two transmembrane proteins.</text>
</comment>
<gene>
    <name evidence="9" type="ORF">SAMN04487974_103395</name>
</gene>
<dbReference type="Proteomes" id="UP000199495">
    <property type="component" value="Unassembled WGS sequence"/>
</dbReference>
<dbReference type="GO" id="GO:0022857">
    <property type="term" value="F:transmembrane transporter activity"/>
    <property type="evidence" value="ECO:0007669"/>
    <property type="project" value="UniProtKB-UniRule"/>
</dbReference>
<dbReference type="EMBL" id="FNCS01000003">
    <property type="protein sequence ID" value="SDG53125.1"/>
    <property type="molecule type" value="Genomic_DNA"/>
</dbReference>
<feature type="transmembrane region" description="Helical" evidence="7">
    <location>
        <begin position="310"/>
        <end position="328"/>
    </location>
</feature>
<dbReference type="PIRSF" id="PIRSF006066">
    <property type="entry name" value="HI0050"/>
    <property type="match status" value="1"/>
</dbReference>
<feature type="transmembrane region" description="Helical" evidence="7">
    <location>
        <begin position="91"/>
        <end position="121"/>
    </location>
</feature>
<dbReference type="PANTHER" id="PTHR33362:SF3">
    <property type="entry name" value="SIALIC ACID TRAP TRANSPORTER PERMEASE PROTEIN SIAT"/>
    <property type="match status" value="1"/>
</dbReference>
<evidence type="ECO:0000259" key="8">
    <source>
        <dbReference type="Pfam" id="PF06808"/>
    </source>
</evidence>
<keyword evidence="2" id="KW-1003">Cell membrane</keyword>
<evidence type="ECO:0000256" key="2">
    <source>
        <dbReference type="ARBA" id="ARBA00022475"/>
    </source>
</evidence>
<evidence type="ECO:0000256" key="3">
    <source>
        <dbReference type="ARBA" id="ARBA00022519"/>
    </source>
</evidence>
<sequence>MAIVMLGVMLIGFIVSIPIAVSIGLAGAVGLLMTNTNLLILPKEIYTAIDKFPLAAIPFFILAGAIMERGGISIRLVNFAKSLIGGVQGGLAATCVLTCMMFAAISGSSIATTFAIGAILIPALVRDGYPRPYAAALQASSAELGVIIPPSIPLILYGVSAEVSIGELFIGGIGPGIFIGAVMMIFVLLYARWKGYGKVARADRLSITQSGIQALPALCLPVVILGGIYSGITTPTEASVVAVFAALLIGMFVYREIKISDLFSIFHKAVMSTVMIMIIIATAGLFSYLITRAGVPNAIGSYLRDTLSDPFMFLLIVNIVLLVIGMFVETNSSILVLSPILVPVAMSMGIDPVHFGLIMVVNLAIGMVTPPLGVNVYAACTVGNVRFDQVVPRLLPLIAMMIGCLMVVTYVPDITLALRDIVYNR</sequence>
<protein>
    <recommendedName>
        <fullName evidence="7">TRAP transporter large permease protein</fullName>
    </recommendedName>
</protein>
<name>A0A1G7UZS5_9HYPH</name>
<evidence type="ECO:0000313" key="10">
    <source>
        <dbReference type="Proteomes" id="UP000199495"/>
    </source>
</evidence>
<dbReference type="Pfam" id="PF06808">
    <property type="entry name" value="DctM"/>
    <property type="match status" value="1"/>
</dbReference>
<dbReference type="GO" id="GO:0005886">
    <property type="term" value="C:plasma membrane"/>
    <property type="evidence" value="ECO:0007669"/>
    <property type="project" value="UniProtKB-SubCell"/>
</dbReference>
<feature type="transmembrane region" description="Helical" evidence="7">
    <location>
        <begin position="238"/>
        <end position="257"/>
    </location>
</feature>
<dbReference type="InterPro" id="IPR004681">
    <property type="entry name" value="TRAP_DctM"/>
</dbReference>
<keyword evidence="4 7" id="KW-0812">Transmembrane</keyword>
<keyword evidence="10" id="KW-1185">Reference proteome</keyword>
<evidence type="ECO:0000256" key="7">
    <source>
        <dbReference type="RuleBase" id="RU369079"/>
    </source>
</evidence>
<dbReference type="InterPro" id="IPR010656">
    <property type="entry name" value="DctM"/>
</dbReference>
<feature type="transmembrane region" description="Helical" evidence="7">
    <location>
        <begin position="6"/>
        <end position="32"/>
    </location>
</feature>
<comment type="caution">
    <text evidence="7">Lacks conserved residue(s) required for the propagation of feature annotation.</text>
</comment>